<evidence type="ECO:0000313" key="3">
    <source>
        <dbReference type="EMBL" id="MBE1573596.1"/>
    </source>
</evidence>
<gene>
    <name evidence="3" type="ORF">H4W30_000625</name>
</gene>
<sequence length="114" mass="11923">MPDTAWTADMLRPMSEPNSTEDSQGAAPPGRTGKRIAGGIFLILASIALFYTAIDALADPSGVVSRSSKSARSPDTDAEAQFGGFILLMFGITVLGFGIGMIVSKGPLFAKRKD</sequence>
<evidence type="ECO:0000256" key="2">
    <source>
        <dbReference type="SAM" id="Phobius"/>
    </source>
</evidence>
<evidence type="ECO:0000313" key="4">
    <source>
        <dbReference type="Proteomes" id="UP000656548"/>
    </source>
</evidence>
<feature type="transmembrane region" description="Helical" evidence="2">
    <location>
        <begin position="82"/>
        <end position="103"/>
    </location>
</feature>
<name>A0ABR9KZP8_9PSEU</name>
<keyword evidence="4" id="KW-1185">Reference proteome</keyword>
<feature type="transmembrane region" description="Helical" evidence="2">
    <location>
        <begin position="36"/>
        <end position="54"/>
    </location>
</feature>
<dbReference type="EMBL" id="JADBEJ010000001">
    <property type="protein sequence ID" value="MBE1573596.1"/>
    <property type="molecule type" value="Genomic_DNA"/>
</dbReference>
<proteinExistence type="predicted"/>
<protein>
    <submittedName>
        <fullName evidence="3">Uncharacterized protein</fullName>
    </submittedName>
</protein>
<comment type="caution">
    <text evidence="3">The sequence shown here is derived from an EMBL/GenBank/DDBJ whole genome shotgun (WGS) entry which is preliminary data.</text>
</comment>
<dbReference type="RefSeq" id="WP_192741390.1">
    <property type="nucleotide sequence ID" value="NZ_JADBEJ010000001.1"/>
</dbReference>
<keyword evidence="2" id="KW-0472">Membrane</keyword>
<keyword evidence="2" id="KW-0812">Transmembrane</keyword>
<keyword evidence="2" id="KW-1133">Transmembrane helix</keyword>
<organism evidence="3 4">
    <name type="scientific">Amycolatopsis roodepoortensis</name>
    <dbReference type="NCBI Taxonomy" id="700274"/>
    <lineage>
        <taxon>Bacteria</taxon>
        <taxon>Bacillati</taxon>
        <taxon>Actinomycetota</taxon>
        <taxon>Actinomycetes</taxon>
        <taxon>Pseudonocardiales</taxon>
        <taxon>Pseudonocardiaceae</taxon>
        <taxon>Amycolatopsis</taxon>
    </lineage>
</organism>
<reference evidence="3 4" key="1">
    <citation type="submission" date="2020-10" db="EMBL/GenBank/DDBJ databases">
        <title>Sequencing the genomes of 1000 actinobacteria strains.</title>
        <authorList>
            <person name="Klenk H.-P."/>
        </authorList>
    </citation>
    <scope>NUCLEOTIDE SEQUENCE [LARGE SCALE GENOMIC DNA]</scope>
    <source>
        <strain evidence="3 4">DSM 46661</strain>
    </source>
</reference>
<feature type="region of interest" description="Disordered" evidence="1">
    <location>
        <begin position="1"/>
        <end position="31"/>
    </location>
</feature>
<accession>A0ABR9KZP8</accession>
<evidence type="ECO:0000256" key="1">
    <source>
        <dbReference type="SAM" id="MobiDB-lite"/>
    </source>
</evidence>
<dbReference type="Proteomes" id="UP000656548">
    <property type="component" value="Unassembled WGS sequence"/>
</dbReference>